<comment type="caution">
    <text evidence="3">The sequence shown here is derived from an EMBL/GenBank/DDBJ whole genome shotgun (WGS) entry which is preliminary data.</text>
</comment>
<keyword evidence="2" id="KW-0812">Transmembrane</keyword>
<evidence type="ECO:0000256" key="2">
    <source>
        <dbReference type="SAM" id="Phobius"/>
    </source>
</evidence>
<dbReference type="STRING" id="29655.A0A0K9PUN5"/>
<dbReference type="PANTHER" id="PTHR35752:SF1">
    <property type="entry name" value="G-PROTEIN COUPLED RECEPTOR"/>
    <property type="match status" value="1"/>
</dbReference>
<sequence length="410" mass="45120">MGSVARVFGSDDVLESSVEVKLGNRFLEGPCSEAIRILSVDPSVEFWSRIELRIGSLKHAGSKDGDIVVRFCKDVENRSQSGYVNFGLYSPFNHFVAGSGPVDFLQEFYNGDLVKCEQSYDKMGRTAQVSIFCGNCLHGDCKGDLGCVCDVIYDATSCRVFIELAIPCKKDGPRIFKGFTVGFHPRSWEIVYNGLTQQGFEKTHQEFSFSTEQEITYLYFTAISSLSDLVGKPSFKVNPDKGLDVKLSGSGANGNPPSTLSPTILIVDWRCESVLDSPYEVAISIPIKGYDPIEFTLTKVCEYAQKKEGESMNGWATFGFLSCLFIVFSTLLCCGGFVYKINMEQKQGLDALPGITVLSACLETLSGFEGYRQAPDGIHGNPNQSNWERPPASSERIQGTTTPDMRYGSI</sequence>
<accession>A0A0K9PUN5</accession>
<evidence type="ECO:0000256" key="1">
    <source>
        <dbReference type="SAM" id="MobiDB-lite"/>
    </source>
</evidence>
<reference evidence="4" key="1">
    <citation type="journal article" date="2016" name="Nature">
        <title>The genome of the seagrass Zostera marina reveals angiosperm adaptation to the sea.</title>
        <authorList>
            <person name="Olsen J.L."/>
            <person name="Rouze P."/>
            <person name="Verhelst B."/>
            <person name="Lin Y.-C."/>
            <person name="Bayer T."/>
            <person name="Collen J."/>
            <person name="Dattolo E."/>
            <person name="De Paoli E."/>
            <person name="Dittami S."/>
            <person name="Maumus F."/>
            <person name="Michel G."/>
            <person name="Kersting A."/>
            <person name="Lauritano C."/>
            <person name="Lohaus R."/>
            <person name="Toepel M."/>
            <person name="Tonon T."/>
            <person name="Vanneste K."/>
            <person name="Amirebrahimi M."/>
            <person name="Brakel J."/>
            <person name="Bostroem C."/>
            <person name="Chovatia M."/>
            <person name="Grimwood J."/>
            <person name="Jenkins J.W."/>
            <person name="Jueterbock A."/>
            <person name="Mraz A."/>
            <person name="Stam W.T."/>
            <person name="Tice H."/>
            <person name="Bornberg-Bauer E."/>
            <person name="Green P.J."/>
            <person name="Pearson G.A."/>
            <person name="Procaccini G."/>
            <person name="Duarte C.M."/>
            <person name="Schmutz J."/>
            <person name="Reusch T.B.H."/>
            <person name="Van de Peer Y."/>
        </authorList>
    </citation>
    <scope>NUCLEOTIDE SEQUENCE [LARGE SCALE GENOMIC DNA]</scope>
    <source>
        <strain evidence="4">cv. Finnish</strain>
    </source>
</reference>
<dbReference type="AlphaFoldDB" id="A0A0K9PUN5"/>
<keyword evidence="2" id="KW-1133">Transmembrane helix</keyword>
<evidence type="ECO:0000313" key="4">
    <source>
        <dbReference type="Proteomes" id="UP000036987"/>
    </source>
</evidence>
<keyword evidence="4" id="KW-1185">Reference proteome</keyword>
<dbReference type="PANTHER" id="PTHR35752">
    <property type="entry name" value="G-PROTEIN COUPLED RECEPTOR"/>
    <property type="match status" value="1"/>
</dbReference>
<proteinExistence type="predicted"/>
<organism evidence="3 4">
    <name type="scientific">Zostera marina</name>
    <name type="common">Eelgrass</name>
    <dbReference type="NCBI Taxonomy" id="29655"/>
    <lineage>
        <taxon>Eukaryota</taxon>
        <taxon>Viridiplantae</taxon>
        <taxon>Streptophyta</taxon>
        <taxon>Embryophyta</taxon>
        <taxon>Tracheophyta</taxon>
        <taxon>Spermatophyta</taxon>
        <taxon>Magnoliopsida</taxon>
        <taxon>Liliopsida</taxon>
        <taxon>Zosteraceae</taxon>
        <taxon>Zostera</taxon>
    </lineage>
</organism>
<protein>
    <submittedName>
        <fullName evidence="3">Uncharacterized protein</fullName>
    </submittedName>
</protein>
<name>A0A0K9PUN5_ZOSMR</name>
<keyword evidence="2" id="KW-0472">Membrane</keyword>
<dbReference type="EMBL" id="LFYR01000621">
    <property type="protein sequence ID" value="KMZ72639.1"/>
    <property type="molecule type" value="Genomic_DNA"/>
</dbReference>
<dbReference type="OrthoDB" id="1848995at2759"/>
<evidence type="ECO:0000313" key="3">
    <source>
        <dbReference type="EMBL" id="KMZ72639.1"/>
    </source>
</evidence>
<feature type="transmembrane region" description="Helical" evidence="2">
    <location>
        <begin position="315"/>
        <end position="339"/>
    </location>
</feature>
<gene>
    <name evidence="3" type="ORF">ZOSMA_160G00130</name>
</gene>
<feature type="region of interest" description="Disordered" evidence="1">
    <location>
        <begin position="376"/>
        <end position="410"/>
    </location>
</feature>
<dbReference type="OMA" id="MNCEQSY"/>
<dbReference type="Proteomes" id="UP000036987">
    <property type="component" value="Unassembled WGS sequence"/>
</dbReference>